<dbReference type="AlphaFoldDB" id="A0A0H2XCR2"/>
<reference evidence="2 3" key="1">
    <citation type="journal article" date="2004" name="Proc. Natl. Acad. Sci. U.S.A.">
        <title>Structural flexibility in the Burkholderia mallei genome.</title>
        <authorList>
            <person name="Nierman W.C."/>
            <person name="DeShazer D."/>
            <person name="Kim H.S."/>
            <person name="Tettelin H."/>
            <person name="Nelson K.E."/>
            <person name="Feldblyum T."/>
            <person name="Ulrich R.L."/>
            <person name="Ronning C.M."/>
            <person name="Brinkac L.M."/>
            <person name="Daugherty S.C."/>
            <person name="Davidsen T.D."/>
            <person name="Deboy R.T."/>
            <person name="Dimitrov G."/>
            <person name="Dodson R.J."/>
            <person name="Durkin A.S."/>
            <person name="Gwinn M.L."/>
            <person name="Haft D.H."/>
            <person name="Khouri H."/>
            <person name="Kolonay J.F."/>
            <person name="Madupu R."/>
            <person name="Mohammoud Y."/>
            <person name="Nelson W.C."/>
            <person name="Radune D."/>
            <person name="Romero C.M."/>
            <person name="Sarria S."/>
            <person name="Selengut J."/>
            <person name="Shamblin C."/>
            <person name="Sullivan S.A."/>
            <person name="White O."/>
            <person name="Yu Y."/>
            <person name="Zafar N."/>
            <person name="Zhou L."/>
            <person name="Fraser C.M."/>
        </authorList>
    </citation>
    <scope>NUCLEOTIDE SEQUENCE [LARGE SCALE GENOMIC DNA]</scope>
    <source>
        <strain evidence="2 3">ATCC 23344</strain>
    </source>
</reference>
<organism evidence="2 3">
    <name type="scientific">Burkholderia mallei (strain ATCC 23344)</name>
    <dbReference type="NCBI Taxonomy" id="243160"/>
    <lineage>
        <taxon>Bacteria</taxon>
        <taxon>Pseudomonadati</taxon>
        <taxon>Pseudomonadota</taxon>
        <taxon>Betaproteobacteria</taxon>
        <taxon>Burkholderiales</taxon>
        <taxon>Burkholderiaceae</taxon>
        <taxon>Burkholderia</taxon>
        <taxon>pseudomallei group</taxon>
    </lineage>
</organism>
<dbReference type="EMBL" id="CP000011">
    <property type="protein sequence ID" value="AAY59128.1"/>
    <property type="molecule type" value="Genomic_DNA"/>
</dbReference>
<evidence type="ECO:0000313" key="2">
    <source>
        <dbReference type="EMBL" id="AAY59128.1"/>
    </source>
</evidence>
<dbReference type="KEGG" id="bma:BMAA0791"/>
<proteinExistence type="predicted"/>
<keyword evidence="3" id="KW-1185">Reference proteome</keyword>
<accession>A0A0H2XCR2</accession>
<gene>
    <name evidence="2" type="ordered locus">BMAA0791</name>
</gene>
<name>A0A0H2XCR2_BURMA</name>
<protein>
    <submittedName>
        <fullName evidence="2">Uncharacterized protein</fullName>
    </submittedName>
</protein>
<feature type="compositionally biased region" description="Basic and acidic residues" evidence="1">
    <location>
        <begin position="203"/>
        <end position="212"/>
    </location>
</feature>
<dbReference type="Proteomes" id="UP000006693">
    <property type="component" value="Chromosome 2"/>
</dbReference>
<feature type="region of interest" description="Disordered" evidence="1">
    <location>
        <begin position="189"/>
        <end position="212"/>
    </location>
</feature>
<evidence type="ECO:0000256" key="1">
    <source>
        <dbReference type="SAM" id="MobiDB-lite"/>
    </source>
</evidence>
<evidence type="ECO:0000313" key="3">
    <source>
        <dbReference type="Proteomes" id="UP000006693"/>
    </source>
</evidence>
<feature type="compositionally biased region" description="Basic residues" evidence="1">
    <location>
        <begin position="189"/>
        <end position="202"/>
    </location>
</feature>
<dbReference type="HOGENOM" id="CLU_1297856_0_0_4"/>
<sequence>MQLAVARFELDLLRAARALFLRVLLGGGVRLRPRPAPVVERQRRVVRPRVAVRGRRRPRRRRLVDGRRGDFPGRLAVGRARREQRRRGRARGGLGVARQVVDRRGELVAFLLSALILREREVALQRGRVLRLRVGRCVLRQCLGREAAGRQRRRASIGRRPRACRRLRGRVRRRGARRRTGERLRLRARAHREQKRGRRRAQHRDIHAAKRR</sequence>